<dbReference type="EMBL" id="JAZHPZ010000008">
    <property type="protein sequence ID" value="MEF2967464.1"/>
    <property type="molecule type" value="Genomic_DNA"/>
</dbReference>
<dbReference type="RefSeq" id="WP_331847683.1">
    <property type="nucleotide sequence ID" value="NZ_JAZHPZ010000008.1"/>
</dbReference>
<comment type="caution">
    <text evidence="1">The sequence shown here is derived from an EMBL/GenBank/DDBJ whole genome shotgun (WGS) entry which is preliminary data.</text>
</comment>
<evidence type="ECO:0000313" key="2">
    <source>
        <dbReference type="Proteomes" id="UP001306950"/>
    </source>
</evidence>
<organism evidence="1 2">
    <name type="scientific">Paenibacillus haidiansis</name>
    <dbReference type="NCBI Taxonomy" id="1574488"/>
    <lineage>
        <taxon>Bacteria</taxon>
        <taxon>Bacillati</taxon>
        <taxon>Bacillota</taxon>
        <taxon>Bacilli</taxon>
        <taxon>Bacillales</taxon>
        <taxon>Paenibacillaceae</taxon>
        <taxon>Paenibacillus</taxon>
    </lineage>
</organism>
<sequence>MSLAEEVGGLAAIIAAKFPGAAVHRFQEPPVPAAGEFAVTLKQEARRKEARSHTLVERQYGVLCYAGGAEEAILAMETLSRGVMNEAMDGGPASPAAVRAESFTIDSLERLDSGLYRCGGTLLIHSRETVALAEYEKIGKVEMRTTILVKGGMQ</sequence>
<proteinExistence type="predicted"/>
<name>A0ABU7VUL9_9BACL</name>
<dbReference type="Proteomes" id="UP001306950">
    <property type="component" value="Unassembled WGS sequence"/>
</dbReference>
<evidence type="ECO:0000313" key="1">
    <source>
        <dbReference type="EMBL" id="MEF2967464.1"/>
    </source>
</evidence>
<gene>
    <name evidence="1" type="ORF">V3851_16680</name>
</gene>
<keyword evidence="2" id="KW-1185">Reference proteome</keyword>
<accession>A0ABU7VUL9</accession>
<reference evidence="1 2" key="1">
    <citation type="submission" date="2024-02" db="EMBL/GenBank/DDBJ databases">
        <title>A nitrogen-fixing paenibacillus bacterium.</title>
        <authorList>
            <person name="Zhang W.L."/>
            <person name="Chen S.F."/>
        </authorList>
    </citation>
    <scope>NUCLEOTIDE SEQUENCE [LARGE SCALE GENOMIC DNA]</scope>
    <source>
        <strain evidence="1 2">M1</strain>
    </source>
</reference>
<protein>
    <submittedName>
        <fullName evidence="1">Uncharacterized protein</fullName>
    </submittedName>
</protein>